<gene>
    <name evidence="13" type="ORF">ACFS2C_23300</name>
</gene>
<evidence type="ECO:0000256" key="1">
    <source>
        <dbReference type="ARBA" id="ARBA00004651"/>
    </source>
</evidence>
<evidence type="ECO:0000256" key="2">
    <source>
        <dbReference type="ARBA" id="ARBA00022475"/>
    </source>
</evidence>
<dbReference type="EMBL" id="JBHUOF010000047">
    <property type="protein sequence ID" value="MFD2802320.1"/>
    <property type="molecule type" value="Genomic_DNA"/>
</dbReference>
<feature type="chain" id="PRO_5046048003" evidence="10">
    <location>
        <begin position="17"/>
        <end position="622"/>
    </location>
</feature>
<evidence type="ECO:0000313" key="13">
    <source>
        <dbReference type="EMBL" id="MFD2802320.1"/>
    </source>
</evidence>
<reference evidence="14" key="1">
    <citation type="journal article" date="2019" name="Int. J. Syst. Evol. Microbiol.">
        <title>The Global Catalogue of Microorganisms (GCM) 10K type strain sequencing project: providing services to taxonomists for standard genome sequencing and annotation.</title>
        <authorList>
            <consortium name="The Broad Institute Genomics Platform"/>
            <consortium name="The Broad Institute Genome Sequencing Center for Infectious Disease"/>
            <person name="Wu L."/>
            <person name="Ma J."/>
        </authorList>
    </citation>
    <scope>NUCLEOTIDE SEQUENCE [LARGE SCALE GENOMIC DNA]</scope>
    <source>
        <strain evidence="14">IBRC-M 10906</strain>
    </source>
</reference>
<evidence type="ECO:0000259" key="11">
    <source>
        <dbReference type="Pfam" id="PF04234"/>
    </source>
</evidence>
<keyword evidence="4" id="KW-0479">Metal-binding</keyword>
<dbReference type="InterPro" id="IPR032694">
    <property type="entry name" value="CopC/D"/>
</dbReference>
<evidence type="ECO:0000256" key="6">
    <source>
        <dbReference type="ARBA" id="ARBA00022989"/>
    </source>
</evidence>
<keyword evidence="7" id="KW-0186">Copper</keyword>
<comment type="caution">
    <text evidence="13">The sequence shown here is derived from an EMBL/GenBank/DDBJ whole genome shotgun (WGS) entry which is preliminary data.</text>
</comment>
<evidence type="ECO:0000256" key="10">
    <source>
        <dbReference type="SAM" id="SignalP"/>
    </source>
</evidence>
<keyword evidence="3 9" id="KW-0812">Transmembrane</keyword>
<sequence>MIALAVVLGGTAPASAHPTLLFSDPPAGTAVPDSPPVINLVFNESVTVGGGAISVTGDGGDVALSAASTAQDGRMVTARTEEELGRGTYVVRWRVTGADGDLMEDEFRFAVGAALSGASVVGDGGSGIAWIDALLRWLMFAGLAVALGGVAAERFTASARAEKPALCPLTPWTLPGALVGLGAVAGLAARLVTDAGAASALWQGRVGQLLLTEVAAFTLALGLVVIGRRGWTVVPLLVVAAAEGLRSHVNVAAPGWGALLTGVHVAAVAVWLGALLHMARAAHAWRRERLAVLWVFLGYVRLAAWVFVLVIGTGAVSALLLVPLSAVFSTTYGQVLLVKLGLVVLAAGVALTARVTVWRRERLARAHTLVRLESAVLVVVLAASAVLVSTPPVGSQAAAPPPARGLEIPLGALAGQVGVTAAASEGQLVVRLSTPRRGDYYAPEEQQDYTLWGVVAAGAEDFPLAFRGCGESCFVAPADWRAGENVVTLRAGAEGWRGGAVGLLVPWPVQPGGGELERVVTAMRALDRLTVYEAVTSDTSERLPTPQRLDLAGTFFLAQEPYASGVAPIAVRISRDDEPMQLALGFPAASTTVRLTLDDQGRISEETLTDGSHLIHRRFVYP</sequence>
<feature type="transmembrane region" description="Helical" evidence="9">
    <location>
        <begin position="255"/>
        <end position="279"/>
    </location>
</feature>
<evidence type="ECO:0000256" key="5">
    <source>
        <dbReference type="ARBA" id="ARBA00022729"/>
    </source>
</evidence>
<evidence type="ECO:0000256" key="3">
    <source>
        <dbReference type="ARBA" id="ARBA00022692"/>
    </source>
</evidence>
<dbReference type="PANTHER" id="PTHR34820">
    <property type="entry name" value="INNER MEMBRANE PROTEIN YEBZ"/>
    <property type="match status" value="1"/>
</dbReference>
<evidence type="ECO:0000256" key="8">
    <source>
        <dbReference type="ARBA" id="ARBA00023136"/>
    </source>
</evidence>
<evidence type="ECO:0000259" key="12">
    <source>
        <dbReference type="Pfam" id="PF05425"/>
    </source>
</evidence>
<dbReference type="Proteomes" id="UP001597478">
    <property type="component" value="Unassembled WGS sequence"/>
</dbReference>
<feature type="transmembrane region" description="Helical" evidence="9">
    <location>
        <begin position="172"/>
        <end position="193"/>
    </location>
</feature>
<dbReference type="PANTHER" id="PTHR34820:SF4">
    <property type="entry name" value="INNER MEMBRANE PROTEIN YEBZ"/>
    <property type="match status" value="1"/>
</dbReference>
<dbReference type="InterPro" id="IPR007348">
    <property type="entry name" value="CopC_dom"/>
</dbReference>
<feature type="domain" description="Copper resistance protein D" evidence="12">
    <location>
        <begin position="299"/>
        <end position="387"/>
    </location>
</feature>
<feature type="transmembrane region" description="Helical" evidence="9">
    <location>
        <begin position="369"/>
        <end position="388"/>
    </location>
</feature>
<keyword evidence="14" id="KW-1185">Reference proteome</keyword>
<feature type="transmembrane region" description="Helical" evidence="9">
    <location>
        <begin position="205"/>
        <end position="226"/>
    </location>
</feature>
<keyword evidence="6 9" id="KW-1133">Transmembrane helix</keyword>
<dbReference type="Pfam" id="PF05425">
    <property type="entry name" value="CopD"/>
    <property type="match status" value="1"/>
</dbReference>
<keyword evidence="5 10" id="KW-0732">Signal</keyword>
<keyword evidence="8 9" id="KW-0472">Membrane</keyword>
<evidence type="ECO:0000313" key="14">
    <source>
        <dbReference type="Proteomes" id="UP001597478"/>
    </source>
</evidence>
<keyword evidence="2" id="KW-1003">Cell membrane</keyword>
<dbReference type="SUPFAM" id="SSF81296">
    <property type="entry name" value="E set domains"/>
    <property type="match status" value="1"/>
</dbReference>
<dbReference type="RefSeq" id="WP_377394587.1">
    <property type="nucleotide sequence ID" value="NZ_JBHSAN010000053.1"/>
</dbReference>
<evidence type="ECO:0000256" key="4">
    <source>
        <dbReference type="ARBA" id="ARBA00022723"/>
    </source>
</evidence>
<evidence type="ECO:0000256" key="7">
    <source>
        <dbReference type="ARBA" id="ARBA00023008"/>
    </source>
</evidence>
<feature type="transmembrane region" description="Helical" evidence="9">
    <location>
        <begin position="134"/>
        <end position="152"/>
    </location>
</feature>
<feature type="transmembrane region" description="Helical" evidence="9">
    <location>
        <begin position="291"/>
        <end position="324"/>
    </location>
</feature>
<accession>A0ABW5WFG8</accession>
<comment type="subcellular location">
    <subcellularLocation>
        <location evidence="1">Cell membrane</location>
        <topology evidence="1">Multi-pass membrane protein</topology>
    </subcellularLocation>
</comment>
<dbReference type="InterPro" id="IPR014756">
    <property type="entry name" value="Ig_E-set"/>
</dbReference>
<proteinExistence type="predicted"/>
<evidence type="ECO:0000256" key="9">
    <source>
        <dbReference type="SAM" id="Phobius"/>
    </source>
</evidence>
<protein>
    <submittedName>
        <fullName evidence="13">Copper resistance protein CopC</fullName>
    </submittedName>
</protein>
<feature type="signal peptide" evidence="10">
    <location>
        <begin position="1"/>
        <end position="16"/>
    </location>
</feature>
<feature type="domain" description="CopC" evidence="11">
    <location>
        <begin position="17"/>
        <end position="111"/>
    </location>
</feature>
<organism evidence="13 14">
    <name type="scientific">Prauserella oleivorans</name>
    <dbReference type="NCBI Taxonomy" id="1478153"/>
    <lineage>
        <taxon>Bacteria</taxon>
        <taxon>Bacillati</taxon>
        <taxon>Actinomycetota</taxon>
        <taxon>Actinomycetes</taxon>
        <taxon>Pseudonocardiales</taxon>
        <taxon>Pseudonocardiaceae</taxon>
        <taxon>Prauserella</taxon>
    </lineage>
</organism>
<dbReference type="Pfam" id="PF04234">
    <property type="entry name" value="CopC"/>
    <property type="match status" value="1"/>
</dbReference>
<dbReference type="Gene3D" id="2.60.40.1220">
    <property type="match status" value="1"/>
</dbReference>
<feature type="transmembrane region" description="Helical" evidence="9">
    <location>
        <begin position="336"/>
        <end position="357"/>
    </location>
</feature>
<dbReference type="InterPro" id="IPR008457">
    <property type="entry name" value="Cu-R_CopD_dom"/>
</dbReference>
<name>A0ABW5WFG8_9PSEU</name>
<dbReference type="InterPro" id="IPR014755">
    <property type="entry name" value="Cu-Rt/internalin_Ig-like"/>
</dbReference>